<reference evidence="3 4" key="1">
    <citation type="submission" date="2024-07" db="EMBL/GenBank/DDBJ databases">
        <title>Section-level genome sequencing and comparative genomics of Aspergillus sections Usti and Cavernicolus.</title>
        <authorList>
            <consortium name="Lawrence Berkeley National Laboratory"/>
            <person name="Nybo J.L."/>
            <person name="Vesth T.C."/>
            <person name="Theobald S."/>
            <person name="Frisvad J.C."/>
            <person name="Larsen T.O."/>
            <person name="Kjaerboelling I."/>
            <person name="Rothschild-Mancinelli K."/>
            <person name="Lyhne E.K."/>
            <person name="Kogle M.E."/>
            <person name="Barry K."/>
            <person name="Clum A."/>
            <person name="Na H."/>
            <person name="Ledsgaard L."/>
            <person name="Lin J."/>
            <person name="Lipzen A."/>
            <person name="Kuo A."/>
            <person name="Riley R."/>
            <person name="Mondo S."/>
            <person name="Labutti K."/>
            <person name="Haridas S."/>
            <person name="Pangalinan J."/>
            <person name="Salamov A.A."/>
            <person name="Simmons B.A."/>
            <person name="Magnuson J.K."/>
            <person name="Chen J."/>
            <person name="Drula E."/>
            <person name="Henrissat B."/>
            <person name="Wiebenga A."/>
            <person name="Lubbers R.J."/>
            <person name="Gomes A.C."/>
            <person name="Makela M.R."/>
            <person name="Stajich J."/>
            <person name="Grigoriev I.V."/>
            <person name="Mortensen U.H."/>
            <person name="De Vries R.P."/>
            <person name="Baker S.E."/>
            <person name="Andersen M.R."/>
        </authorList>
    </citation>
    <scope>NUCLEOTIDE SEQUENCE [LARGE SCALE GENOMIC DNA]</scope>
    <source>
        <strain evidence="3 4">CBS 123904</strain>
    </source>
</reference>
<dbReference type="Proteomes" id="UP001610446">
    <property type="component" value="Unassembled WGS sequence"/>
</dbReference>
<feature type="region of interest" description="Disordered" evidence="1">
    <location>
        <begin position="219"/>
        <end position="240"/>
    </location>
</feature>
<evidence type="ECO:0000313" key="3">
    <source>
        <dbReference type="EMBL" id="KAL2836933.1"/>
    </source>
</evidence>
<evidence type="ECO:0000313" key="4">
    <source>
        <dbReference type="Proteomes" id="UP001610446"/>
    </source>
</evidence>
<sequence>MHFSSTTALLLAASAVNARPPHGANKAIYVLTNTADNAIIGLPIDHRGYLANGQVTLTGGRGSNALDSDGEPSGPDALYSQAPLTVAGEYVFAINPGSNTLSMLAAHPHTPSLLSLIGEPASIPGEFPVSVAASPKNNLVCVATTGAKAGISCASYSDHGVSPLDNIRPYALNQTTPPTGPPNTVTHTFFSDDETHLLTTVKGVPNTSNKGFLSVFPVERSSSSSPCRPRDPSTSATLGKQDIRSSFNGTSLLFGAAPIPSTSNILITDPSFGAALVNVNQETSYATLLSRTEIPNQGATCWASYSATRASVFVTDGTLNRLVELDASDARIVSIANLPNQDPGYTDLYVDGDIVYALSPGNGTTDAAVAVYDARIEKQVQHVSLREYGADKNAAGVAFLQV</sequence>
<feature type="compositionally biased region" description="Low complexity" evidence="1">
    <location>
        <begin position="220"/>
        <end position="235"/>
    </location>
</feature>
<organism evidence="3 4">
    <name type="scientific">Aspergillus pseudoustus</name>
    <dbReference type="NCBI Taxonomy" id="1810923"/>
    <lineage>
        <taxon>Eukaryota</taxon>
        <taxon>Fungi</taxon>
        <taxon>Dikarya</taxon>
        <taxon>Ascomycota</taxon>
        <taxon>Pezizomycotina</taxon>
        <taxon>Eurotiomycetes</taxon>
        <taxon>Eurotiomycetidae</taxon>
        <taxon>Eurotiales</taxon>
        <taxon>Aspergillaceae</taxon>
        <taxon>Aspergillus</taxon>
        <taxon>Aspergillus subgen. Nidulantes</taxon>
    </lineage>
</organism>
<dbReference type="EMBL" id="JBFXLU010000169">
    <property type="protein sequence ID" value="KAL2836933.1"/>
    <property type="molecule type" value="Genomic_DNA"/>
</dbReference>
<keyword evidence="2" id="KW-0732">Signal</keyword>
<name>A0ABR4JA49_9EURO</name>
<dbReference type="Gene3D" id="2.130.10.10">
    <property type="entry name" value="YVTN repeat-like/Quinoprotein amine dehydrogenase"/>
    <property type="match status" value="1"/>
</dbReference>
<dbReference type="SUPFAM" id="SSF50969">
    <property type="entry name" value="YVTN repeat-like/Quinoprotein amine dehydrogenase"/>
    <property type="match status" value="1"/>
</dbReference>
<comment type="caution">
    <text evidence="3">The sequence shown here is derived from an EMBL/GenBank/DDBJ whole genome shotgun (WGS) entry which is preliminary data.</text>
</comment>
<dbReference type="SUPFAM" id="SSF51004">
    <property type="entry name" value="C-terminal (heme d1) domain of cytochrome cd1-nitrite reductase"/>
    <property type="match status" value="1"/>
</dbReference>
<dbReference type="InterPro" id="IPR011048">
    <property type="entry name" value="Haem_d1_sf"/>
</dbReference>
<evidence type="ECO:0000256" key="2">
    <source>
        <dbReference type="SAM" id="SignalP"/>
    </source>
</evidence>
<dbReference type="InterPro" id="IPR015943">
    <property type="entry name" value="WD40/YVTN_repeat-like_dom_sf"/>
</dbReference>
<evidence type="ECO:0008006" key="5">
    <source>
        <dbReference type="Google" id="ProtNLM"/>
    </source>
</evidence>
<gene>
    <name evidence="3" type="ORF">BJY01DRAFT_258511</name>
</gene>
<feature type="signal peptide" evidence="2">
    <location>
        <begin position="1"/>
        <end position="18"/>
    </location>
</feature>
<keyword evidence="4" id="KW-1185">Reference proteome</keyword>
<proteinExistence type="predicted"/>
<protein>
    <recommendedName>
        <fullName evidence="5">Lactonase, 7-bladed beta-propeller-domain-containing protein</fullName>
    </recommendedName>
</protein>
<dbReference type="InterPro" id="IPR011044">
    <property type="entry name" value="Quino_amine_DH_bsu"/>
</dbReference>
<accession>A0ABR4JA49</accession>
<feature type="chain" id="PRO_5045634818" description="Lactonase, 7-bladed beta-propeller-domain-containing protein" evidence="2">
    <location>
        <begin position="19"/>
        <end position="402"/>
    </location>
</feature>
<evidence type="ECO:0000256" key="1">
    <source>
        <dbReference type="SAM" id="MobiDB-lite"/>
    </source>
</evidence>